<dbReference type="EMBL" id="VSRR010108315">
    <property type="protein sequence ID" value="MPC97031.1"/>
    <property type="molecule type" value="Genomic_DNA"/>
</dbReference>
<accession>A0A5B7JG67</accession>
<organism evidence="1 2">
    <name type="scientific">Portunus trituberculatus</name>
    <name type="common">Swimming crab</name>
    <name type="synonym">Neptunus trituberculatus</name>
    <dbReference type="NCBI Taxonomy" id="210409"/>
    <lineage>
        <taxon>Eukaryota</taxon>
        <taxon>Metazoa</taxon>
        <taxon>Ecdysozoa</taxon>
        <taxon>Arthropoda</taxon>
        <taxon>Crustacea</taxon>
        <taxon>Multicrustacea</taxon>
        <taxon>Malacostraca</taxon>
        <taxon>Eumalacostraca</taxon>
        <taxon>Eucarida</taxon>
        <taxon>Decapoda</taxon>
        <taxon>Pleocyemata</taxon>
        <taxon>Brachyura</taxon>
        <taxon>Eubrachyura</taxon>
        <taxon>Portunoidea</taxon>
        <taxon>Portunidae</taxon>
        <taxon>Portuninae</taxon>
        <taxon>Portunus</taxon>
    </lineage>
</organism>
<name>A0A5B7JG67_PORTR</name>
<dbReference type="Proteomes" id="UP000324222">
    <property type="component" value="Unassembled WGS sequence"/>
</dbReference>
<protein>
    <submittedName>
        <fullName evidence="1">Uncharacterized protein</fullName>
    </submittedName>
</protein>
<sequence length="75" mass="8183">MNVNIRAAAAAADANITCVWEGEEKRLVLRPGEWNIVSRFATLVSQRYGRQMVVSATASSVKVLKELIVAGSEHL</sequence>
<dbReference type="AlphaFoldDB" id="A0A5B7JG67"/>
<keyword evidence="2" id="KW-1185">Reference proteome</keyword>
<evidence type="ECO:0000313" key="2">
    <source>
        <dbReference type="Proteomes" id="UP000324222"/>
    </source>
</evidence>
<gene>
    <name evidence="1" type="ORF">E2C01_092319</name>
</gene>
<proteinExistence type="predicted"/>
<reference evidence="1 2" key="1">
    <citation type="submission" date="2019-05" db="EMBL/GenBank/DDBJ databases">
        <title>Another draft genome of Portunus trituberculatus and its Hox gene families provides insights of decapod evolution.</title>
        <authorList>
            <person name="Jeong J.-H."/>
            <person name="Song I."/>
            <person name="Kim S."/>
            <person name="Choi T."/>
            <person name="Kim D."/>
            <person name="Ryu S."/>
            <person name="Kim W."/>
        </authorList>
    </citation>
    <scope>NUCLEOTIDE SEQUENCE [LARGE SCALE GENOMIC DNA]</scope>
    <source>
        <tissue evidence="1">Muscle</tissue>
    </source>
</reference>
<comment type="caution">
    <text evidence="1">The sequence shown here is derived from an EMBL/GenBank/DDBJ whole genome shotgun (WGS) entry which is preliminary data.</text>
</comment>
<evidence type="ECO:0000313" key="1">
    <source>
        <dbReference type="EMBL" id="MPC97031.1"/>
    </source>
</evidence>